<name>D7DBF7_STAHD</name>
<sequence>MRFNMGLASTILIITIIIHSIISPTYYIVDNGKPIHKKYLSQAWFTLKDKDHDYISDNLLNTRNKIVRAIIVFSSRISSYHLKLIQTLDGKIIGGPWRNVLNGVAVEIPHYNLQLLREALLRTDYDLDGYSDLLFIEEDTRMNPDLHYATRQINIRPRIWDLGFKGKYVTVALIDTGIDVDAPGINRSRIIYSYDATLTGIDPLRDELDHGTHVASVIIGENNGSNGNLVLSKGPFTITNTGSQDHITFLLTPIPVYSMGELKVKIYIAPYNNNYTYEAYLYKTIKYENVLDAIKNNDLEYVCSNSSWETKYISDLDGNQYINAETLLSYNITSKDDYGNYVIGLRHNSSNIYLWFNASVPSIISRDKYPISSGVAPEANIAIFRVADDQGNIYLSYVLNALDEISRVKNIYNISVISISLSSTKYSASLEEATKNLAEQGIVIVASTGNYGVREDLNATSIYPAGFPWVISVGAVNGFNNITYYTTIGGYSSIYKVIKPDLLAPGGDYDHTIYTSDSNNEGDTPFYSIIDKNLSIIDIEPSDYESSMGTSISAPIVAGVAAILISILKSTNISPNLSLWDRVVEDYGIGATMLIKEIMESSCYETYPLIRSLNGTLSYDLVRNQYSPSLDHGLKDIHEGFGVLDAYAAVNYTFMLKDYLLYLYGLRNNYTYDYSLNKDNAPLIIYNGDLRNGTIYNATKYFMKNSLLFGNSVAGIPAHFERFILTINGHKFLSRFGVRITSYSNDPLRTDLDAYIYLLNTSGWDPQLLNHTVSTYGVLDKITYITPPPTENMDNHIYYVAVKRATEDSAGGRFRLVIGPGLTAKFVNGSYIWINTTAASPPDTAKYGLIIIYYRNSSGVYLYKHVITTTTNLNGLAHISKYINIINGNYSLQDDWQWYVSIIYTRDPRDTYNITQENIVEGPVYVRVSIGEPVKLYLSGPHMVMDNESFRITATLYLNDTRQPLSNKQILFYESSNRVNWTYIGSSITDMNGSAEIVLAKPMNEIYYYIAVYPGDNMSQYTLTNNILQVRVYGVTALYINVSKTSLYTVEPVNISIKLFLKNSGIPVSGEKIDVWLSSDNGVTWHKIFSGITDKNGFLNYTHIFLSSNEYLLKANYSGSFKHLLFDAESNIVSLSIHRAPTRIEAETNSTNVKVYESAIFTISLNHTCNKIVRPVRNAKVYLEIYNKTRNSWIITNMSTTDSNGYASITYRFTRNGTYIFRARYEGNTTFIGAATNTITIHVKKLNTQFIIINKPISGATEEPIHILAKLVDEKHRPIRKSIVWLEKLVNDTWIKISYNTTDENGIVYLSWIEDKSGIFNYRLLYGGKDYVYNPSIRNFSLTIASTSTKLSLVSSSKEILVNTTFTLAAYLYSNKKSIRQATVYLQKRINNTWITIGKNITDTTGHTIFKIYEPYAGNYTYRAVYYGNLTFSGTISNYVEIRIVPVETFLLLEAPKSAYVKERILVKARLNTLFPFIKPLSQQPVELWINTKGADWSKLAVNYTDQYGIAYFYISFNNSGTYLIKAVYSAPGKNNYRQIYSDTHSDTIILKVLKIQTFLLLFTNTTRAGKHETILLAARLVDYKLLPIVNATIDFYIINNSRLVYIGTAITNSTGYAVLAITYNFSDTTTFISVFNGTNKYQKTLSNYVKVKYIEENINSNNIFDQNNLLLLLLLVILPITIFFYVYIRKKTSKGKDLGNN</sequence>
<dbReference type="KEGG" id="shc:Shell_0372"/>
<dbReference type="CDD" id="cd00306">
    <property type="entry name" value="Peptidases_S8_S53"/>
    <property type="match status" value="1"/>
</dbReference>
<dbReference type="Pfam" id="PF00082">
    <property type="entry name" value="Peptidase_S8"/>
    <property type="match status" value="2"/>
</dbReference>
<dbReference type="GO" id="GO:0006508">
    <property type="term" value="P:proteolysis"/>
    <property type="evidence" value="ECO:0007669"/>
    <property type="project" value="UniProtKB-KW"/>
</dbReference>
<dbReference type="InterPro" id="IPR008964">
    <property type="entry name" value="Invasin/intimin_cell_adhesion"/>
</dbReference>
<evidence type="ECO:0000256" key="2">
    <source>
        <dbReference type="ARBA" id="ARBA00022670"/>
    </source>
</evidence>
<dbReference type="SUPFAM" id="SSF49373">
    <property type="entry name" value="Invasin/intimin cell-adhesion fragments"/>
    <property type="match status" value="1"/>
</dbReference>
<reference evidence="8 9" key="2">
    <citation type="journal article" date="2011" name="Stand. Genomic Sci.">
        <title>Complete genome sequence of Staphylothermus hellenicus P8.</title>
        <authorList>
            <person name="Anderson I."/>
            <person name="Wirth R."/>
            <person name="Lucas S."/>
            <person name="Copeland A."/>
            <person name="Lapidus A."/>
            <person name="Cheng J.F."/>
            <person name="Goodwin L."/>
            <person name="Pitluck S."/>
            <person name="Davenport K."/>
            <person name="Detter J.C."/>
            <person name="Han C."/>
            <person name="Tapia R."/>
            <person name="Land M."/>
            <person name="Hauser L."/>
            <person name="Pati A."/>
            <person name="Mikhailova N."/>
            <person name="Woyke T."/>
            <person name="Klenk H.P."/>
            <person name="Kyrpides N."/>
            <person name="Ivanova N."/>
        </authorList>
    </citation>
    <scope>NUCLEOTIDE SEQUENCE [LARGE SCALE GENOMIC DNA]</scope>
    <source>
        <strain evidence="9">DSM 12710 / JCM 10830 / BK20S6-10-b1 / P8</strain>
    </source>
</reference>
<keyword evidence="3 5" id="KW-0378">Hydrolase</keyword>
<dbReference type="Gene3D" id="3.40.50.200">
    <property type="entry name" value="Peptidase S8/S53 domain"/>
    <property type="match status" value="2"/>
</dbReference>
<organism evidence="8 9">
    <name type="scientific">Staphylothermus hellenicus (strain DSM 12710 / JCM 10830 / BK20S6-10-b1 / P8)</name>
    <dbReference type="NCBI Taxonomy" id="591019"/>
    <lineage>
        <taxon>Archaea</taxon>
        <taxon>Thermoproteota</taxon>
        <taxon>Thermoprotei</taxon>
        <taxon>Desulfurococcales</taxon>
        <taxon>Desulfurococcaceae</taxon>
        <taxon>Staphylothermus</taxon>
    </lineage>
</organism>
<gene>
    <name evidence="8" type="ordered locus">Shell_0372</name>
</gene>
<keyword evidence="4 5" id="KW-0720">Serine protease</keyword>
<dbReference type="InterPro" id="IPR036852">
    <property type="entry name" value="Peptidase_S8/S53_dom_sf"/>
</dbReference>
<proteinExistence type="inferred from homology"/>
<comment type="similarity">
    <text evidence="1 5">Belongs to the peptidase S8 family.</text>
</comment>
<dbReference type="InterPro" id="IPR015500">
    <property type="entry name" value="Peptidase_S8_subtilisin-rel"/>
</dbReference>
<accession>D7DBF7</accession>
<dbReference type="InterPro" id="IPR023828">
    <property type="entry name" value="Peptidase_S8_Ser-AS"/>
</dbReference>
<dbReference type="PROSITE" id="PS51892">
    <property type="entry name" value="SUBTILASE"/>
    <property type="match status" value="1"/>
</dbReference>
<dbReference type="STRING" id="591019.Shell_0372"/>
<dbReference type="InterPro" id="IPR000209">
    <property type="entry name" value="Peptidase_S8/S53_dom"/>
</dbReference>
<evidence type="ECO:0000256" key="4">
    <source>
        <dbReference type="ARBA" id="ARBA00022825"/>
    </source>
</evidence>
<dbReference type="PANTHER" id="PTHR43806">
    <property type="entry name" value="PEPTIDASE S8"/>
    <property type="match status" value="1"/>
</dbReference>
<dbReference type="EMBL" id="CP002051">
    <property type="protein sequence ID" value="ADI31504.1"/>
    <property type="molecule type" value="Genomic_DNA"/>
</dbReference>
<dbReference type="PRINTS" id="PR00723">
    <property type="entry name" value="SUBTILISIN"/>
</dbReference>
<evidence type="ECO:0000256" key="3">
    <source>
        <dbReference type="ARBA" id="ARBA00022801"/>
    </source>
</evidence>
<dbReference type="eggNOG" id="arCOG02487">
    <property type="taxonomic scope" value="Archaea"/>
</dbReference>
<evidence type="ECO:0000313" key="9">
    <source>
        <dbReference type="Proteomes" id="UP000002573"/>
    </source>
</evidence>
<keyword evidence="2 5" id="KW-0645">Protease</keyword>
<dbReference type="HOGENOM" id="CLU_240827_0_0_2"/>
<dbReference type="InterPro" id="IPR013783">
    <property type="entry name" value="Ig-like_fold"/>
</dbReference>
<evidence type="ECO:0000259" key="7">
    <source>
        <dbReference type="Pfam" id="PF00082"/>
    </source>
</evidence>
<dbReference type="Gene3D" id="2.60.40.10">
    <property type="entry name" value="Immunoglobulins"/>
    <property type="match status" value="1"/>
</dbReference>
<dbReference type="eggNOG" id="arCOG02488">
    <property type="taxonomic scope" value="Archaea"/>
</dbReference>
<evidence type="ECO:0000313" key="8">
    <source>
        <dbReference type="EMBL" id="ADI31504.1"/>
    </source>
</evidence>
<dbReference type="SUPFAM" id="SSF52743">
    <property type="entry name" value="Subtilisin-like"/>
    <property type="match status" value="1"/>
</dbReference>
<keyword evidence="6" id="KW-0812">Transmembrane</keyword>
<evidence type="ECO:0000256" key="6">
    <source>
        <dbReference type="SAM" id="Phobius"/>
    </source>
</evidence>
<protein>
    <submittedName>
        <fullName evidence="8">Peptidase S8 and S53 subtilisin kexin sedolisin</fullName>
    </submittedName>
</protein>
<dbReference type="PANTHER" id="PTHR43806:SF11">
    <property type="entry name" value="CEREVISIN-RELATED"/>
    <property type="match status" value="1"/>
</dbReference>
<evidence type="ECO:0000256" key="1">
    <source>
        <dbReference type="ARBA" id="ARBA00011073"/>
    </source>
</evidence>
<dbReference type="PROSITE" id="PS00138">
    <property type="entry name" value="SUBTILASE_SER"/>
    <property type="match status" value="1"/>
</dbReference>
<dbReference type="GeneID" id="9233661"/>
<dbReference type="OrthoDB" id="27270at2157"/>
<keyword evidence="6" id="KW-0472">Membrane</keyword>
<keyword evidence="6" id="KW-1133">Transmembrane helix</keyword>
<keyword evidence="9" id="KW-1185">Reference proteome</keyword>
<dbReference type="Proteomes" id="UP000002573">
    <property type="component" value="Chromosome"/>
</dbReference>
<dbReference type="InterPro" id="IPR023827">
    <property type="entry name" value="Peptidase_S8_Asp-AS"/>
</dbReference>
<dbReference type="InterPro" id="IPR050131">
    <property type="entry name" value="Peptidase_S8_subtilisin-like"/>
</dbReference>
<dbReference type="RefSeq" id="WP_013142702.1">
    <property type="nucleotide sequence ID" value="NC_014205.1"/>
</dbReference>
<dbReference type="GO" id="GO:0004252">
    <property type="term" value="F:serine-type endopeptidase activity"/>
    <property type="evidence" value="ECO:0007669"/>
    <property type="project" value="InterPro"/>
</dbReference>
<dbReference type="eggNOG" id="arCOG00702">
    <property type="taxonomic scope" value="Archaea"/>
</dbReference>
<reference evidence="9" key="1">
    <citation type="submission" date="2010-05" db="EMBL/GenBank/DDBJ databases">
        <title>Complete sequence of Staphylothermus hellenicus DSM 12710.</title>
        <authorList>
            <consortium name="US DOE Joint Genome Institute"/>
            <person name="Lucas S."/>
            <person name="Copeland A."/>
            <person name="Lapidus A."/>
            <person name="Cheng J.-F."/>
            <person name="Bruce D."/>
            <person name="Goodwin L."/>
            <person name="Pitluck S."/>
            <person name="Davenport K."/>
            <person name="Detter J.C."/>
            <person name="Han C."/>
            <person name="Tapia R."/>
            <person name="Larimer F."/>
            <person name="Land M."/>
            <person name="Hauser L."/>
            <person name="Kyrpides N."/>
            <person name="Mikhailova N."/>
            <person name="Anderson I.J."/>
            <person name="Woyke T."/>
        </authorList>
    </citation>
    <scope>NUCLEOTIDE SEQUENCE [LARGE SCALE GENOMIC DNA]</scope>
    <source>
        <strain evidence="9">DSM 12710 / JCM 10830 / BK20S6-10-b1 / P8</strain>
    </source>
</reference>
<feature type="transmembrane region" description="Helical" evidence="6">
    <location>
        <begin position="1670"/>
        <end position="1689"/>
    </location>
</feature>
<feature type="transmembrane region" description="Helical" evidence="6">
    <location>
        <begin position="7"/>
        <end position="29"/>
    </location>
</feature>
<dbReference type="PROSITE" id="PS00136">
    <property type="entry name" value="SUBTILASE_ASP"/>
    <property type="match status" value="1"/>
</dbReference>
<evidence type="ECO:0000256" key="5">
    <source>
        <dbReference type="RuleBase" id="RU003355"/>
    </source>
</evidence>
<feature type="domain" description="Peptidase S8/S53" evidence="7">
    <location>
        <begin position="369"/>
        <end position="570"/>
    </location>
</feature>
<feature type="domain" description="Peptidase S8/S53" evidence="7">
    <location>
        <begin position="166"/>
        <end position="227"/>
    </location>
</feature>